<accession>A0ABW1R279</accession>
<keyword evidence="2" id="KW-1133">Transmembrane helix</keyword>
<reference evidence="5" key="1">
    <citation type="journal article" date="2019" name="Int. J. Syst. Evol. Microbiol.">
        <title>The Global Catalogue of Microorganisms (GCM) 10K type strain sequencing project: providing services to taxonomists for standard genome sequencing and annotation.</title>
        <authorList>
            <consortium name="The Broad Institute Genomics Platform"/>
            <consortium name="The Broad Institute Genome Sequencing Center for Infectious Disease"/>
            <person name="Wu L."/>
            <person name="Ma J."/>
        </authorList>
    </citation>
    <scope>NUCLEOTIDE SEQUENCE [LARGE SCALE GENOMIC DNA]</scope>
    <source>
        <strain evidence="5">DFY28</strain>
    </source>
</reference>
<sequence length="285" mass="31050">MADNEIRARDVDRDRAVEFVEDAWVDGQLDVDEYRARMDRLLEARTLAQLEHEVRDLQGRNGVAWSPEPLPAPVPVPVVEPTVPVPVPTAVGSTPAKTDDREVMAGIVVGVLVLIGLLLLFGWKSTDTEDETDSAGWDAPSSVGEVEEWTLFDSDHFDAMIEAATEGFGATGVHELTVTEESAVAVLDTPDGPMRSDYDVNTEEWNGAVAVSGDAASQRPPLAWEAIDPVVVEEAVAGEEAVSLELDQVRLRIASEGEECFRIDARDPQDRDDPARFTCDGDRVD</sequence>
<name>A0ABW1R279_9ACTN</name>
<organism evidence="4 5">
    <name type="scientific">Nocardioides yefusunii</name>
    <dbReference type="NCBI Taxonomy" id="2500546"/>
    <lineage>
        <taxon>Bacteria</taxon>
        <taxon>Bacillati</taxon>
        <taxon>Actinomycetota</taxon>
        <taxon>Actinomycetes</taxon>
        <taxon>Propionibacteriales</taxon>
        <taxon>Nocardioidaceae</taxon>
        <taxon>Nocardioides</taxon>
    </lineage>
</organism>
<feature type="domain" description="DUF1707" evidence="3">
    <location>
        <begin position="6"/>
        <end position="58"/>
    </location>
</feature>
<comment type="caution">
    <text evidence="4">The sequence shown here is derived from an EMBL/GenBank/DDBJ whole genome shotgun (WGS) entry which is preliminary data.</text>
</comment>
<dbReference type="RefSeq" id="WP_164878734.1">
    <property type="nucleotide sequence ID" value="NZ_CP034929.1"/>
</dbReference>
<evidence type="ECO:0000259" key="3">
    <source>
        <dbReference type="Pfam" id="PF08044"/>
    </source>
</evidence>
<protein>
    <submittedName>
        <fullName evidence="4">DUF1707 domain-containing protein</fullName>
    </submittedName>
</protein>
<evidence type="ECO:0000256" key="1">
    <source>
        <dbReference type="SAM" id="MobiDB-lite"/>
    </source>
</evidence>
<feature type="transmembrane region" description="Helical" evidence="2">
    <location>
        <begin position="103"/>
        <end position="123"/>
    </location>
</feature>
<feature type="region of interest" description="Disordered" evidence="1">
    <location>
        <begin position="264"/>
        <end position="285"/>
    </location>
</feature>
<dbReference type="InterPro" id="IPR012551">
    <property type="entry name" value="DUF1707_SHOCT-like"/>
</dbReference>
<proteinExistence type="predicted"/>
<evidence type="ECO:0000256" key="2">
    <source>
        <dbReference type="SAM" id="Phobius"/>
    </source>
</evidence>
<gene>
    <name evidence="4" type="ORF">ACFPWU_15035</name>
</gene>
<keyword evidence="5" id="KW-1185">Reference proteome</keyword>
<keyword evidence="2" id="KW-0472">Membrane</keyword>
<keyword evidence="2" id="KW-0812">Transmembrane</keyword>
<evidence type="ECO:0000313" key="4">
    <source>
        <dbReference type="EMBL" id="MFC6154979.1"/>
    </source>
</evidence>
<dbReference type="EMBL" id="JBHSQI010000009">
    <property type="protein sequence ID" value="MFC6154979.1"/>
    <property type="molecule type" value="Genomic_DNA"/>
</dbReference>
<dbReference type="Proteomes" id="UP001596098">
    <property type="component" value="Unassembled WGS sequence"/>
</dbReference>
<evidence type="ECO:0000313" key="5">
    <source>
        <dbReference type="Proteomes" id="UP001596098"/>
    </source>
</evidence>
<dbReference type="Pfam" id="PF08044">
    <property type="entry name" value="DUF1707"/>
    <property type="match status" value="1"/>
</dbReference>